<dbReference type="InterPro" id="IPR052161">
    <property type="entry name" value="Mycobact_Acyl-CoA_DH"/>
</dbReference>
<feature type="domain" description="Acyl-CoA dehydrogenase/oxidase N-terminal" evidence="8">
    <location>
        <begin position="10"/>
        <end position="121"/>
    </location>
</feature>
<dbReference type="InterPro" id="IPR009075">
    <property type="entry name" value="AcylCo_DH/oxidase_C"/>
</dbReference>
<evidence type="ECO:0000256" key="2">
    <source>
        <dbReference type="ARBA" id="ARBA00009347"/>
    </source>
</evidence>
<dbReference type="AlphaFoldDB" id="A0A381Z6K5"/>
<comment type="cofactor">
    <cofactor evidence="1">
        <name>FAD</name>
        <dbReference type="ChEBI" id="CHEBI:57692"/>
    </cofactor>
</comment>
<evidence type="ECO:0000256" key="5">
    <source>
        <dbReference type="ARBA" id="ARBA00023002"/>
    </source>
</evidence>
<evidence type="ECO:0000259" key="6">
    <source>
        <dbReference type="Pfam" id="PF00441"/>
    </source>
</evidence>
<accession>A0A381Z6K5</accession>
<proteinExistence type="inferred from homology"/>
<reference evidence="9" key="1">
    <citation type="submission" date="2018-05" db="EMBL/GenBank/DDBJ databases">
        <authorList>
            <person name="Lanie J.A."/>
            <person name="Ng W.-L."/>
            <person name="Kazmierczak K.M."/>
            <person name="Andrzejewski T.M."/>
            <person name="Davidsen T.M."/>
            <person name="Wayne K.J."/>
            <person name="Tettelin H."/>
            <person name="Glass J.I."/>
            <person name="Rusch D."/>
            <person name="Podicherti R."/>
            <person name="Tsui H.-C.T."/>
            <person name="Winkler M.E."/>
        </authorList>
    </citation>
    <scope>NUCLEOTIDE SEQUENCE</scope>
</reference>
<evidence type="ECO:0000256" key="1">
    <source>
        <dbReference type="ARBA" id="ARBA00001974"/>
    </source>
</evidence>
<dbReference type="Pfam" id="PF02771">
    <property type="entry name" value="Acyl-CoA_dh_N"/>
    <property type="match status" value="1"/>
</dbReference>
<evidence type="ECO:0000256" key="3">
    <source>
        <dbReference type="ARBA" id="ARBA00022630"/>
    </source>
</evidence>
<keyword evidence="3" id="KW-0285">Flavoprotein</keyword>
<feature type="domain" description="Acyl-CoA dehydrogenase/oxidase C-terminal" evidence="6">
    <location>
        <begin position="231"/>
        <end position="385"/>
    </location>
</feature>
<dbReference type="PANTHER" id="PTHR43292">
    <property type="entry name" value="ACYL-COA DEHYDROGENASE"/>
    <property type="match status" value="1"/>
</dbReference>
<organism evidence="9">
    <name type="scientific">marine metagenome</name>
    <dbReference type="NCBI Taxonomy" id="408172"/>
    <lineage>
        <taxon>unclassified sequences</taxon>
        <taxon>metagenomes</taxon>
        <taxon>ecological metagenomes</taxon>
    </lineage>
</organism>
<evidence type="ECO:0000313" key="9">
    <source>
        <dbReference type="EMBL" id="SVA84926.1"/>
    </source>
</evidence>
<dbReference type="GO" id="GO:0016627">
    <property type="term" value="F:oxidoreductase activity, acting on the CH-CH group of donors"/>
    <property type="evidence" value="ECO:0007669"/>
    <property type="project" value="InterPro"/>
</dbReference>
<dbReference type="InterPro" id="IPR036250">
    <property type="entry name" value="AcylCo_DH-like_C"/>
</dbReference>
<evidence type="ECO:0000259" key="7">
    <source>
        <dbReference type="Pfam" id="PF02770"/>
    </source>
</evidence>
<name>A0A381Z6K5_9ZZZZ</name>
<evidence type="ECO:0000259" key="8">
    <source>
        <dbReference type="Pfam" id="PF02771"/>
    </source>
</evidence>
<dbReference type="PANTHER" id="PTHR43292:SF3">
    <property type="entry name" value="ACYL-COA DEHYDROGENASE FADE29"/>
    <property type="match status" value="1"/>
</dbReference>
<evidence type="ECO:0008006" key="10">
    <source>
        <dbReference type="Google" id="ProtNLM"/>
    </source>
</evidence>
<dbReference type="GO" id="GO:0050660">
    <property type="term" value="F:flavin adenine dinucleotide binding"/>
    <property type="evidence" value="ECO:0007669"/>
    <property type="project" value="InterPro"/>
</dbReference>
<evidence type="ECO:0000256" key="4">
    <source>
        <dbReference type="ARBA" id="ARBA00022827"/>
    </source>
</evidence>
<dbReference type="InterPro" id="IPR006091">
    <property type="entry name" value="Acyl-CoA_Oxase/DH_mid-dom"/>
</dbReference>
<dbReference type="SUPFAM" id="SSF47203">
    <property type="entry name" value="Acyl-CoA dehydrogenase C-terminal domain-like"/>
    <property type="match status" value="1"/>
</dbReference>
<dbReference type="Gene3D" id="1.10.540.10">
    <property type="entry name" value="Acyl-CoA dehydrogenase/oxidase, N-terminal domain"/>
    <property type="match status" value="1"/>
</dbReference>
<dbReference type="Gene3D" id="1.20.140.10">
    <property type="entry name" value="Butyryl-CoA Dehydrogenase, subunit A, domain 3"/>
    <property type="match status" value="1"/>
</dbReference>
<keyword evidence="4" id="KW-0274">FAD</keyword>
<dbReference type="InterPro" id="IPR037069">
    <property type="entry name" value="AcylCoA_DH/ox_N_sf"/>
</dbReference>
<dbReference type="InterPro" id="IPR013786">
    <property type="entry name" value="AcylCoA_DH/ox_N"/>
</dbReference>
<dbReference type="Pfam" id="PF00441">
    <property type="entry name" value="Acyl-CoA_dh_1"/>
    <property type="match status" value="1"/>
</dbReference>
<dbReference type="Pfam" id="PF02770">
    <property type="entry name" value="Acyl-CoA_dh_M"/>
    <property type="match status" value="1"/>
</dbReference>
<dbReference type="InterPro" id="IPR009100">
    <property type="entry name" value="AcylCoA_DH/oxidase_NM_dom_sf"/>
</dbReference>
<comment type="similarity">
    <text evidence="2">Belongs to the acyl-CoA dehydrogenase family.</text>
</comment>
<keyword evidence="5" id="KW-0560">Oxidoreductase</keyword>
<dbReference type="Gene3D" id="2.40.110.10">
    <property type="entry name" value="Butyryl-CoA Dehydrogenase, subunit A, domain 2"/>
    <property type="match status" value="1"/>
</dbReference>
<gene>
    <name evidence="9" type="ORF">METZ01_LOCUS137780</name>
</gene>
<dbReference type="InterPro" id="IPR046373">
    <property type="entry name" value="Acyl-CoA_Oxase/DH_mid-dom_sf"/>
</dbReference>
<protein>
    <recommendedName>
        <fullName evidence="10">Acyl-CoA dehydrogenase</fullName>
    </recommendedName>
</protein>
<dbReference type="SUPFAM" id="SSF56645">
    <property type="entry name" value="Acyl-CoA dehydrogenase NM domain-like"/>
    <property type="match status" value="1"/>
</dbReference>
<dbReference type="EMBL" id="UINC01020161">
    <property type="protein sequence ID" value="SVA84926.1"/>
    <property type="molecule type" value="Genomic_DNA"/>
</dbReference>
<sequence>MDFKFENIDEDFRSEIKDFVEKELPWNWREQDLDPEDEKDSVLVREFKRKLGDQGWLTMAWPKEYGGQAASHMRQVVFNEEMAYRGISAGDAGIRMVGPILMLYGTDEQKEQFLPKIASAEINWSQGYSEPDSGSDLASLQTRAVEDGDDFVVSGSKIWNSAHADSDWMFMLVRTEPDAPKHRGISFVLTELEGQEGVTIEKIPMMWDAYRGLVTFDNVRVPKKNLVGEQNRGWYVGAALLDFERSGVDRPARAKRVLEDLVEFCKENKKNGRLLADDPVIRNELAELAVQVETTRLMCYNVAWMQSQDLIPNKEASITKVYGTETVNRLYGLGVKIMGLYGQLDPDSKWAPLKGRIENAWLRSFGGMVAAGTSEIQRNVIAQRGLELPRG</sequence>
<dbReference type="GO" id="GO:0005886">
    <property type="term" value="C:plasma membrane"/>
    <property type="evidence" value="ECO:0007669"/>
    <property type="project" value="TreeGrafter"/>
</dbReference>
<feature type="domain" description="Acyl-CoA oxidase/dehydrogenase middle" evidence="7">
    <location>
        <begin position="127"/>
        <end position="204"/>
    </location>
</feature>